<protein>
    <submittedName>
        <fullName evidence="4">PQQ-dependent sugar dehydrogenase</fullName>
    </submittedName>
</protein>
<dbReference type="EMBL" id="JABBYC010000002">
    <property type="protein sequence ID" value="MBL0885240.1"/>
    <property type="molecule type" value="Genomic_DNA"/>
</dbReference>
<sequence>MWSAAVSLRHRRRTIWLVCAAVVSVLAAGCGSNGSTPSPSSGEDTRTGQAAVRPPFGGQVRTIATGLEVPWSVVFVDGSALVSERDSGRILEVGGDGTLHDAGVVPGVVPGGEGGLLGLAARDHDLYVYSTGTAGNRVERYPVEGSAGSLSLGSPTPVLDGLPAGTYHDGGRIAFGPDGMLYVAVGDTQDAGTAQELDALSGKILRVTPDGGIPADNPFPGSPVYSYGHRNVQGLAWTDDGTMFATEFGDHTWDELNLIEAGNNYGWPQVEGAGGTGGLVDPVQQWSPAEASPSGLAAVGDTLFVANLRGQVLRTVPAADPATSTEHFAGRYGRLRDVAAAPDGSLWFVTSNTDGRGVPDAEDDRILSVDLVP</sequence>
<gene>
    <name evidence="4" type="ORF">HGK34_02900</name>
</gene>
<feature type="region of interest" description="Disordered" evidence="1">
    <location>
        <begin position="32"/>
        <end position="54"/>
    </location>
</feature>
<evidence type="ECO:0000256" key="1">
    <source>
        <dbReference type="SAM" id="MobiDB-lite"/>
    </source>
</evidence>
<evidence type="ECO:0000256" key="2">
    <source>
        <dbReference type="SAM" id="SignalP"/>
    </source>
</evidence>
<dbReference type="Pfam" id="PF07995">
    <property type="entry name" value="GSDH"/>
    <property type="match status" value="1"/>
</dbReference>
<accession>A0ABS1LG77</accession>
<evidence type="ECO:0000313" key="5">
    <source>
        <dbReference type="Proteomes" id="UP000675409"/>
    </source>
</evidence>
<dbReference type="InterPro" id="IPR011042">
    <property type="entry name" value="6-blade_b-propeller_TolB-like"/>
</dbReference>
<keyword evidence="2" id="KW-0732">Signal</keyword>
<comment type="caution">
    <text evidence="4">The sequence shown here is derived from an EMBL/GenBank/DDBJ whole genome shotgun (WGS) entry which is preliminary data.</text>
</comment>
<reference evidence="4 5" key="1">
    <citation type="journal article" date="2021" name="Arch. Microbiol.">
        <title>Myceligenerans indicum sp. nov., an actinobacterium isolated from mangrove sediment of Sundarbans, India.</title>
        <authorList>
            <person name="Asha K."/>
            <person name="Bhadury P."/>
        </authorList>
    </citation>
    <scope>NUCLEOTIDE SEQUENCE [LARGE SCALE GENOMIC DNA]</scope>
    <source>
        <strain evidence="4 5">I2</strain>
    </source>
</reference>
<dbReference type="SUPFAM" id="SSF50952">
    <property type="entry name" value="Soluble quinoprotein glucose dehydrogenase"/>
    <property type="match status" value="1"/>
</dbReference>
<dbReference type="PANTHER" id="PTHR19328">
    <property type="entry name" value="HEDGEHOG-INTERACTING PROTEIN"/>
    <property type="match status" value="1"/>
</dbReference>
<feature type="domain" description="Glucose/Sorbosone dehydrogenase" evidence="3">
    <location>
        <begin position="67"/>
        <end position="356"/>
    </location>
</feature>
<evidence type="ECO:0000259" key="3">
    <source>
        <dbReference type="Pfam" id="PF07995"/>
    </source>
</evidence>
<dbReference type="InterPro" id="IPR011041">
    <property type="entry name" value="Quinoprot_gluc/sorb_DH_b-prop"/>
</dbReference>
<evidence type="ECO:0000313" key="4">
    <source>
        <dbReference type="EMBL" id="MBL0885240.1"/>
    </source>
</evidence>
<dbReference type="InterPro" id="IPR012938">
    <property type="entry name" value="Glc/Sorbosone_DH"/>
</dbReference>
<proteinExistence type="predicted"/>
<dbReference type="Proteomes" id="UP000675409">
    <property type="component" value="Unassembled WGS sequence"/>
</dbReference>
<keyword evidence="5" id="KW-1185">Reference proteome</keyword>
<feature type="signal peptide" evidence="2">
    <location>
        <begin position="1"/>
        <end position="27"/>
    </location>
</feature>
<organism evidence="4 5">
    <name type="scientific">Myceligenerans indicum</name>
    <dbReference type="NCBI Taxonomy" id="2593663"/>
    <lineage>
        <taxon>Bacteria</taxon>
        <taxon>Bacillati</taxon>
        <taxon>Actinomycetota</taxon>
        <taxon>Actinomycetes</taxon>
        <taxon>Micrococcales</taxon>
        <taxon>Promicromonosporaceae</taxon>
        <taxon>Myceligenerans</taxon>
    </lineage>
</organism>
<feature type="chain" id="PRO_5046391083" evidence="2">
    <location>
        <begin position="28"/>
        <end position="373"/>
    </location>
</feature>
<dbReference type="PANTHER" id="PTHR19328:SF13">
    <property type="entry name" value="HIPL1 PROTEIN"/>
    <property type="match status" value="1"/>
</dbReference>
<dbReference type="Gene3D" id="2.120.10.30">
    <property type="entry name" value="TolB, C-terminal domain"/>
    <property type="match status" value="1"/>
</dbReference>
<feature type="compositionally biased region" description="Low complexity" evidence="1">
    <location>
        <begin position="32"/>
        <end position="42"/>
    </location>
</feature>
<name>A0ABS1LG77_9MICO</name>